<dbReference type="AlphaFoldDB" id="A0A1G2CGN6"/>
<evidence type="ECO:0008006" key="3">
    <source>
        <dbReference type="Google" id="ProtNLM"/>
    </source>
</evidence>
<dbReference type="EMBL" id="MHLA01000001">
    <property type="protein sequence ID" value="OGZ00372.1"/>
    <property type="molecule type" value="Genomic_DNA"/>
</dbReference>
<evidence type="ECO:0000313" key="2">
    <source>
        <dbReference type="Proteomes" id="UP000178880"/>
    </source>
</evidence>
<dbReference type="STRING" id="1798650.A2945_03420"/>
<comment type="caution">
    <text evidence="1">The sequence shown here is derived from an EMBL/GenBank/DDBJ whole genome shotgun (WGS) entry which is preliminary data.</text>
</comment>
<sequence length="150" mass="15862">MFLWGKWGSTDPADSAALATGITSVAVTDPIPPYDFGSVSMLKGNVEHEFEIVNTTDADLVVAKAETSCMCTRMVLRLPDGTEVGPFGMAGHGFTPSVNATIRPGEKIVVRAIFDPAAHGPAGIGMIERVVTLDTNKGQIAMQFRAQVTP</sequence>
<dbReference type="Gene3D" id="2.60.40.10">
    <property type="entry name" value="Immunoglobulins"/>
    <property type="match status" value="1"/>
</dbReference>
<dbReference type="InterPro" id="IPR011467">
    <property type="entry name" value="DUF1573"/>
</dbReference>
<dbReference type="InterPro" id="IPR013783">
    <property type="entry name" value="Ig-like_fold"/>
</dbReference>
<proteinExistence type="predicted"/>
<name>A0A1G2CGN6_9BACT</name>
<accession>A0A1G2CGN6</accession>
<reference evidence="1 2" key="1">
    <citation type="journal article" date="2016" name="Nat. Commun.">
        <title>Thousands of microbial genomes shed light on interconnected biogeochemical processes in an aquifer system.</title>
        <authorList>
            <person name="Anantharaman K."/>
            <person name="Brown C.T."/>
            <person name="Hug L.A."/>
            <person name="Sharon I."/>
            <person name="Castelle C.J."/>
            <person name="Probst A.J."/>
            <person name="Thomas B.C."/>
            <person name="Singh A."/>
            <person name="Wilkins M.J."/>
            <person name="Karaoz U."/>
            <person name="Brodie E.L."/>
            <person name="Williams K.H."/>
            <person name="Hubbard S.S."/>
            <person name="Banfield J.F."/>
        </authorList>
    </citation>
    <scope>NUCLEOTIDE SEQUENCE [LARGE SCALE GENOMIC DNA]</scope>
</reference>
<organism evidence="1 2">
    <name type="scientific">Candidatus Liptonbacteria bacterium RIFCSPLOWO2_01_FULL_52_25</name>
    <dbReference type="NCBI Taxonomy" id="1798650"/>
    <lineage>
        <taxon>Bacteria</taxon>
        <taxon>Candidatus Liptoniibacteriota</taxon>
    </lineage>
</organism>
<protein>
    <recommendedName>
        <fullName evidence="3">DUF1573 domain-containing protein</fullName>
    </recommendedName>
</protein>
<evidence type="ECO:0000313" key="1">
    <source>
        <dbReference type="EMBL" id="OGZ00372.1"/>
    </source>
</evidence>
<gene>
    <name evidence="1" type="ORF">A2945_03420</name>
</gene>
<dbReference type="Pfam" id="PF07610">
    <property type="entry name" value="DUF1573"/>
    <property type="match status" value="1"/>
</dbReference>
<dbReference type="Proteomes" id="UP000178880">
    <property type="component" value="Unassembled WGS sequence"/>
</dbReference>